<comment type="caution">
    <text evidence="3">The sequence shown here is derived from an EMBL/GenBank/DDBJ whole genome shotgun (WGS) entry which is preliminary data.</text>
</comment>
<dbReference type="GO" id="GO:0046685">
    <property type="term" value="P:response to arsenic-containing substance"/>
    <property type="evidence" value="ECO:0007669"/>
    <property type="project" value="UniProtKB-KW"/>
</dbReference>
<organism evidence="3 4">
    <name type="scientific">Aliidiomarina maris</name>
    <dbReference type="NCBI Taxonomy" id="531312"/>
    <lineage>
        <taxon>Bacteria</taxon>
        <taxon>Pseudomonadati</taxon>
        <taxon>Pseudomonadota</taxon>
        <taxon>Gammaproteobacteria</taxon>
        <taxon>Alteromonadales</taxon>
        <taxon>Idiomarinaceae</taxon>
        <taxon>Aliidiomarina</taxon>
    </lineage>
</organism>
<dbReference type="InterPro" id="IPR036388">
    <property type="entry name" value="WH-like_DNA-bd_sf"/>
</dbReference>
<gene>
    <name evidence="3" type="ORF">B0I24_10971</name>
</gene>
<dbReference type="InterPro" id="IPR036196">
    <property type="entry name" value="Ptyr_pPase_sf"/>
</dbReference>
<keyword evidence="1" id="KW-0059">Arsenical resistance</keyword>
<dbReference type="PANTHER" id="PTHR43428:SF1">
    <property type="entry name" value="ARSENATE REDUCTASE"/>
    <property type="match status" value="1"/>
</dbReference>
<dbReference type="SUPFAM" id="SSF46785">
    <property type="entry name" value="Winged helix' DNA-binding domain"/>
    <property type="match status" value="1"/>
</dbReference>
<feature type="domain" description="HTH arsR-type" evidence="2">
    <location>
        <begin position="146"/>
        <end position="244"/>
    </location>
</feature>
<evidence type="ECO:0000256" key="1">
    <source>
        <dbReference type="ARBA" id="ARBA00022849"/>
    </source>
</evidence>
<dbReference type="SMART" id="SM00226">
    <property type="entry name" value="LMWPc"/>
    <property type="match status" value="1"/>
</dbReference>
<evidence type="ECO:0000259" key="2">
    <source>
        <dbReference type="PROSITE" id="PS50987"/>
    </source>
</evidence>
<proteinExistence type="predicted"/>
<dbReference type="PRINTS" id="PR00778">
    <property type="entry name" value="HTHARSR"/>
</dbReference>
<dbReference type="GO" id="GO:0003700">
    <property type="term" value="F:DNA-binding transcription factor activity"/>
    <property type="evidence" value="ECO:0007669"/>
    <property type="project" value="InterPro"/>
</dbReference>
<dbReference type="InterPro" id="IPR011991">
    <property type="entry name" value="ArsR-like_HTH"/>
</dbReference>
<dbReference type="Gene3D" id="1.10.10.10">
    <property type="entry name" value="Winged helix-like DNA-binding domain superfamily/Winged helix DNA-binding domain"/>
    <property type="match status" value="1"/>
</dbReference>
<dbReference type="Pfam" id="PF01022">
    <property type="entry name" value="HTH_5"/>
    <property type="match status" value="1"/>
</dbReference>
<dbReference type="Gene3D" id="3.40.50.2300">
    <property type="match status" value="1"/>
</dbReference>
<dbReference type="CDD" id="cd16345">
    <property type="entry name" value="LMWP_ArsC"/>
    <property type="match status" value="1"/>
</dbReference>
<dbReference type="NCBIfam" id="NF033788">
    <property type="entry name" value="HTH_metalloreg"/>
    <property type="match status" value="1"/>
</dbReference>
<dbReference type="CDD" id="cd00090">
    <property type="entry name" value="HTH_ARSR"/>
    <property type="match status" value="1"/>
</dbReference>
<evidence type="ECO:0000313" key="3">
    <source>
        <dbReference type="EMBL" id="RAJ96390.1"/>
    </source>
</evidence>
<dbReference type="Pfam" id="PF01451">
    <property type="entry name" value="LMWPc"/>
    <property type="match status" value="1"/>
</dbReference>
<dbReference type="SUPFAM" id="SSF52788">
    <property type="entry name" value="Phosphotyrosine protein phosphatases I"/>
    <property type="match status" value="1"/>
</dbReference>
<evidence type="ECO:0000313" key="4">
    <source>
        <dbReference type="Proteomes" id="UP000249203"/>
    </source>
</evidence>
<dbReference type="Proteomes" id="UP000249203">
    <property type="component" value="Unassembled WGS sequence"/>
</dbReference>
<reference evidence="3 4" key="1">
    <citation type="submission" date="2018-06" db="EMBL/GenBank/DDBJ databases">
        <title>Genomic Encyclopedia of Type Strains, Phase III (KMG-III): the genomes of soil and plant-associated and newly described type strains.</title>
        <authorList>
            <person name="Whitman W."/>
        </authorList>
    </citation>
    <scope>NUCLEOTIDE SEQUENCE [LARGE SCALE GENOMIC DNA]</scope>
    <source>
        <strain evidence="3 4">CGMCC 1.15366</strain>
    </source>
</reference>
<name>A0A327WWU9_9GAMM</name>
<dbReference type="AlphaFoldDB" id="A0A327WWU9"/>
<sequence length="256" mass="28912">MVLRMSIEHVRPRILFLCTANSARSIMAEAICRQFAGSDFEVVSAGTLPTRPEPQALKALSDAGISTDGLHSKSIDQLDIATFDYVISLCDRARTECQSLCTDNTFIAWDFPDPVASQRSDAFRVTAHELTERIRMFLLIARKQSQRATLFDAPHEFFKILSDPLRLQMILTLHRHGEVCVCQFVDSTQMSQPKVSRHLAQLREYGLLTDRRDKRWVYYRINPALADWMASVIRDSAAHHPHLIPDALSPVDGSCG</sequence>
<dbReference type="SMART" id="SM00418">
    <property type="entry name" value="HTH_ARSR"/>
    <property type="match status" value="1"/>
</dbReference>
<dbReference type="InterPro" id="IPR036390">
    <property type="entry name" value="WH_DNA-bd_sf"/>
</dbReference>
<dbReference type="PROSITE" id="PS50987">
    <property type="entry name" value="HTH_ARSR_2"/>
    <property type="match status" value="1"/>
</dbReference>
<dbReference type="EMBL" id="QLMD01000009">
    <property type="protein sequence ID" value="RAJ96390.1"/>
    <property type="molecule type" value="Genomic_DNA"/>
</dbReference>
<dbReference type="PANTHER" id="PTHR43428">
    <property type="entry name" value="ARSENATE REDUCTASE"/>
    <property type="match status" value="1"/>
</dbReference>
<protein>
    <submittedName>
        <fullName evidence="3">ArsR family transcriptional regulator</fullName>
    </submittedName>
</protein>
<dbReference type="InterPro" id="IPR001845">
    <property type="entry name" value="HTH_ArsR_DNA-bd_dom"/>
</dbReference>
<accession>A0A327WWU9</accession>
<dbReference type="InterPro" id="IPR023485">
    <property type="entry name" value="Ptyr_pPase"/>
</dbReference>